<dbReference type="Proteomes" id="UP001241926">
    <property type="component" value="Unassembled WGS sequence"/>
</dbReference>
<name>A0ABT7JBT6_9ACTN</name>
<gene>
    <name evidence="2" type="ORF">QNN03_38715</name>
</gene>
<reference evidence="2 3" key="1">
    <citation type="submission" date="2023-05" db="EMBL/GenBank/DDBJ databases">
        <title>Streptomyces fuscus sp. nov., a brown-black pigment producing actinomyces isolated from dry sand of Sea duck farm.</title>
        <authorList>
            <person name="Xie J."/>
            <person name="Shen N."/>
        </authorList>
    </citation>
    <scope>NUCLEOTIDE SEQUENCE [LARGE SCALE GENOMIC DNA]</scope>
    <source>
        <strain evidence="2 3">GXMU-J15</strain>
    </source>
</reference>
<evidence type="ECO:0000256" key="1">
    <source>
        <dbReference type="SAM" id="MobiDB-lite"/>
    </source>
</evidence>
<protein>
    <submittedName>
        <fullName evidence="2">Uncharacterized protein</fullName>
    </submittedName>
</protein>
<dbReference type="EMBL" id="JASJUS010000208">
    <property type="protein sequence ID" value="MDL2082343.1"/>
    <property type="molecule type" value="Genomic_DNA"/>
</dbReference>
<organism evidence="2 3">
    <name type="scientific">Streptomyces fuscus</name>
    <dbReference type="NCBI Taxonomy" id="3048495"/>
    <lineage>
        <taxon>Bacteria</taxon>
        <taxon>Bacillati</taxon>
        <taxon>Actinomycetota</taxon>
        <taxon>Actinomycetes</taxon>
        <taxon>Kitasatosporales</taxon>
        <taxon>Streptomycetaceae</taxon>
        <taxon>Streptomyces</taxon>
    </lineage>
</organism>
<feature type="region of interest" description="Disordered" evidence="1">
    <location>
        <begin position="1"/>
        <end position="83"/>
    </location>
</feature>
<feature type="compositionally biased region" description="Basic and acidic residues" evidence="1">
    <location>
        <begin position="22"/>
        <end position="31"/>
    </location>
</feature>
<feature type="compositionally biased region" description="Polar residues" evidence="1">
    <location>
        <begin position="1"/>
        <end position="18"/>
    </location>
</feature>
<sequence>MQGLVQVSSKPYTKSTGGKATESQDEKHEIAVSETTVNEEAGIEQEREEPSTKTPDDGKVEKPDNQDQKSDEEKGQNLDEGET</sequence>
<evidence type="ECO:0000313" key="2">
    <source>
        <dbReference type="EMBL" id="MDL2082343.1"/>
    </source>
</evidence>
<comment type="caution">
    <text evidence="2">The sequence shown here is derived from an EMBL/GenBank/DDBJ whole genome shotgun (WGS) entry which is preliminary data.</text>
</comment>
<feature type="non-terminal residue" evidence="2">
    <location>
        <position position="83"/>
    </location>
</feature>
<feature type="compositionally biased region" description="Basic and acidic residues" evidence="1">
    <location>
        <begin position="44"/>
        <end position="77"/>
    </location>
</feature>
<proteinExistence type="predicted"/>
<evidence type="ECO:0000313" key="3">
    <source>
        <dbReference type="Proteomes" id="UP001241926"/>
    </source>
</evidence>
<keyword evidence="3" id="KW-1185">Reference proteome</keyword>
<accession>A0ABT7JBT6</accession>